<feature type="domain" description="Putative restriction endonuclease" evidence="1">
    <location>
        <begin position="21"/>
        <end position="188"/>
    </location>
</feature>
<evidence type="ECO:0000259" key="1">
    <source>
        <dbReference type="Pfam" id="PF05685"/>
    </source>
</evidence>
<name>A0A285L8Z0_9NOCA</name>
<dbReference type="PANTHER" id="PTHR34107">
    <property type="entry name" value="SLL0198 PROTEIN-RELATED"/>
    <property type="match status" value="1"/>
</dbReference>
<accession>A0A285L8Z0</accession>
<dbReference type="Pfam" id="PF05685">
    <property type="entry name" value="Uma2"/>
    <property type="match status" value="1"/>
</dbReference>
<dbReference type="AlphaFoldDB" id="A0A285L8Z0"/>
<sequence>MTTLPAWANDPEMLLITEDGYDALPDEVQKQIEVIDGRVIFCRSGSSEHNIVARRLANAFEAARPQEPCIRVVTDFEMHYQRIRPHTPGFSFRRPDVVVHRCIERGHKLSTDSVLLVVEVVSPGSEYVDTVDKRAEYAAEGIPVYLVVHLDDELRVKIIQEYRLDWASAAYRRAEPHQEVLVLNEPYPLKVEFSALDA</sequence>
<evidence type="ECO:0000313" key="2">
    <source>
        <dbReference type="EMBL" id="SNY81425.1"/>
    </source>
</evidence>
<dbReference type="GO" id="GO:0004519">
    <property type="term" value="F:endonuclease activity"/>
    <property type="evidence" value="ECO:0007669"/>
    <property type="project" value="UniProtKB-KW"/>
</dbReference>
<keyword evidence="2" id="KW-0378">Hydrolase</keyword>
<evidence type="ECO:0000313" key="3">
    <source>
        <dbReference type="Proteomes" id="UP000219565"/>
    </source>
</evidence>
<dbReference type="Proteomes" id="UP000219565">
    <property type="component" value="Unassembled WGS sequence"/>
</dbReference>
<dbReference type="RefSeq" id="WP_067791243.1">
    <property type="nucleotide sequence ID" value="NZ_JAMTCX010000024.1"/>
</dbReference>
<keyword evidence="2" id="KW-0540">Nuclease</keyword>
<dbReference type="CDD" id="cd06260">
    <property type="entry name" value="DUF820-like"/>
    <property type="match status" value="1"/>
</dbReference>
<dbReference type="InterPro" id="IPR012296">
    <property type="entry name" value="Nuclease_put_TT1808"/>
</dbReference>
<dbReference type="Gene3D" id="3.90.1570.10">
    <property type="entry name" value="tt1808, chain A"/>
    <property type="match status" value="1"/>
</dbReference>
<proteinExistence type="predicted"/>
<keyword evidence="3" id="KW-1185">Reference proteome</keyword>
<dbReference type="SUPFAM" id="SSF52980">
    <property type="entry name" value="Restriction endonuclease-like"/>
    <property type="match status" value="1"/>
</dbReference>
<dbReference type="EMBL" id="OBEG01000002">
    <property type="protein sequence ID" value="SNY81425.1"/>
    <property type="molecule type" value="Genomic_DNA"/>
</dbReference>
<gene>
    <name evidence="2" type="ORF">SAMN04244553_3019</name>
</gene>
<dbReference type="OrthoDB" id="9799703at2"/>
<dbReference type="STRING" id="1379680.GCA_001612615_05869"/>
<protein>
    <submittedName>
        <fullName evidence="2">Endonuclease, Uma2 family (Restriction endonuclease fold)</fullName>
    </submittedName>
</protein>
<keyword evidence="2" id="KW-0255">Endonuclease</keyword>
<dbReference type="InterPro" id="IPR008538">
    <property type="entry name" value="Uma2"/>
</dbReference>
<dbReference type="InterPro" id="IPR011335">
    <property type="entry name" value="Restrct_endonuc-II-like"/>
</dbReference>
<dbReference type="PANTHER" id="PTHR34107:SF2">
    <property type="entry name" value="SLL0888 PROTEIN"/>
    <property type="match status" value="1"/>
</dbReference>
<organism evidence="2 3">
    <name type="scientific">Nocardia amikacinitolerans</name>
    <dbReference type="NCBI Taxonomy" id="756689"/>
    <lineage>
        <taxon>Bacteria</taxon>
        <taxon>Bacillati</taxon>
        <taxon>Actinomycetota</taxon>
        <taxon>Actinomycetes</taxon>
        <taxon>Mycobacteriales</taxon>
        <taxon>Nocardiaceae</taxon>
        <taxon>Nocardia</taxon>
    </lineage>
</organism>
<reference evidence="2 3" key="1">
    <citation type="submission" date="2017-09" db="EMBL/GenBank/DDBJ databases">
        <authorList>
            <person name="Ehlers B."/>
            <person name="Leendertz F.H."/>
        </authorList>
    </citation>
    <scope>NUCLEOTIDE SEQUENCE [LARGE SCALE GENOMIC DNA]</scope>
    <source>
        <strain evidence="2 3">DSM 45537</strain>
    </source>
</reference>